<dbReference type="RefSeq" id="WP_021826886.1">
    <property type="nucleotide sequence ID" value="NZ_AWTR02000065.1"/>
</dbReference>
<proteinExistence type="predicted"/>
<accession>W6TDZ9</accession>
<comment type="caution">
    <text evidence="1">The sequence shown here is derived from an EMBL/GenBank/DDBJ whole genome shotgun (WGS) entry which is preliminary data.</text>
</comment>
<evidence type="ECO:0000313" key="1">
    <source>
        <dbReference type="EMBL" id="ETZ07091.1"/>
    </source>
</evidence>
<dbReference type="STRING" id="1399147.P618_200719"/>
<dbReference type="Proteomes" id="UP000019112">
    <property type="component" value="Unassembled WGS sequence"/>
</dbReference>
<organism evidence="1 2">
    <name type="scientific">Holospora obtusa F1</name>
    <dbReference type="NCBI Taxonomy" id="1399147"/>
    <lineage>
        <taxon>Bacteria</taxon>
        <taxon>Pseudomonadati</taxon>
        <taxon>Pseudomonadota</taxon>
        <taxon>Alphaproteobacteria</taxon>
        <taxon>Holosporales</taxon>
        <taxon>Holosporaceae</taxon>
        <taxon>Holospora</taxon>
    </lineage>
</organism>
<dbReference type="AlphaFoldDB" id="W6TDZ9"/>
<protein>
    <recommendedName>
        <fullName evidence="3">Haloacid dehalogenase-like hydrolase</fullName>
    </recommendedName>
</protein>
<dbReference type="Gene3D" id="3.40.50.1000">
    <property type="entry name" value="HAD superfamily/HAD-like"/>
    <property type="match status" value="1"/>
</dbReference>
<evidence type="ECO:0008006" key="3">
    <source>
        <dbReference type="Google" id="ProtNLM"/>
    </source>
</evidence>
<gene>
    <name evidence="1" type="ORF">P618_200719</name>
</gene>
<dbReference type="InterPro" id="IPR023214">
    <property type="entry name" value="HAD_sf"/>
</dbReference>
<sequence length="202" mass="23428">MNSQVLALNRPSPQELFKALSLDQNFFPVCIDLDFTLLRTSSLYFFFPQAFLSIFELLKTRSWAAFKWKISQKYCLDPKRIPYRPFLIDFLQLCKEKNIPLVLATGAAYPTACSINTHLKFFDLIISSTQNVHCVGSVKAKALTDRYGKEKFYYFGDSQKDIFVWNQAHSVVALNPSAYFSHVIQKQCVGKRCIFLYDRNEF</sequence>
<keyword evidence="2" id="KW-1185">Reference proteome</keyword>
<dbReference type="InterPro" id="IPR036412">
    <property type="entry name" value="HAD-like_sf"/>
</dbReference>
<reference evidence="1 2" key="1">
    <citation type="journal article" date="2014" name="FEMS Microbiol. Lett.">
        <title>Draft genome sequences of three Holospora species (Holospora obtusa, Holospora undulata, and Holospora elegans), endonuclear symbiotic bacteria of the ciliate Paramecium caudatum.</title>
        <authorList>
            <person name="Dohra H."/>
            <person name="Tanaka K."/>
            <person name="Suzuki T."/>
            <person name="Fujishima M."/>
            <person name="Suzuki H."/>
        </authorList>
    </citation>
    <scope>NUCLEOTIDE SEQUENCE [LARGE SCALE GENOMIC DNA]</scope>
    <source>
        <strain evidence="1 2">F1</strain>
    </source>
</reference>
<name>W6TDZ9_HOLOB</name>
<dbReference type="SUPFAM" id="SSF56784">
    <property type="entry name" value="HAD-like"/>
    <property type="match status" value="1"/>
</dbReference>
<dbReference type="eggNOG" id="COG0560">
    <property type="taxonomic scope" value="Bacteria"/>
</dbReference>
<evidence type="ECO:0000313" key="2">
    <source>
        <dbReference type="Proteomes" id="UP000019112"/>
    </source>
</evidence>
<dbReference type="OrthoDB" id="9803632at2"/>
<dbReference type="EMBL" id="AWTR02000065">
    <property type="protein sequence ID" value="ETZ07091.1"/>
    <property type="molecule type" value="Genomic_DNA"/>
</dbReference>